<dbReference type="InterPro" id="IPR015928">
    <property type="entry name" value="Aconitase/3IPM_dehydase_swvl"/>
</dbReference>
<dbReference type="Pfam" id="PF00694">
    <property type="entry name" value="Aconitase_C"/>
    <property type="match status" value="1"/>
</dbReference>
<keyword evidence="8 10" id="KW-0456">Lyase</keyword>
<dbReference type="InParanoid" id="A0A3M0CVU7"/>
<evidence type="ECO:0000256" key="5">
    <source>
        <dbReference type="ARBA" id="ARBA00011271"/>
    </source>
</evidence>
<feature type="domain" description="Aconitase A/isopropylmalate dehydratase small subunit swivel" evidence="11">
    <location>
        <begin position="1"/>
        <end position="123"/>
    </location>
</feature>
<evidence type="ECO:0000256" key="8">
    <source>
        <dbReference type="ARBA" id="ARBA00023239"/>
    </source>
</evidence>
<dbReference type="GO" id="GO:0009316">
    <property type="term" value="C:3-isopropylmalate dehydratase complex"/>
    <property type="evidence" value="ECO:0007669"/>
    <property type="project" value="InterPro"/>
</dbReference>
<evidence type="ECO:0000256" key="7">
    <source>
        <dbReference type="ARBA" id="ARBA00022605"/>
    </source>
</evidence>
<dbReference type="CDD" id="cd01577">
    <property type="entry name" value="IPMI_Swivel"/>
    <property type="match status" value="1"/>
</dbReference>
<dbReference type="OrthoDB" id="9777465at2"/>
<dbReference type="InterPro" id="IPR033940">
    <property type="entry name" value="IPMI_Swivel"/>
</dbReference>
<accession>A0A3M0CVU7</accession>
<comment type="subunit">
    <text evidence="5 10">Heterodimer of LeuC and LeuD.</text>
</comment>
<dbReference type="PANTHER" id="PTHR43345">
    <property type="entry name" value="3-ISOPROPYLMALATE DEHYDRATASE SMALL SUBUNIT 2-RELATED-RELATED"/>
    <property type="match status" value="1"/>
</dbReference>
<dbReference type="InterPro" id="IPR050075">
    <property type="entry name" value="LeuD"/>
</dbReference>
<dbReference type="Proteomes" id="UP000271227">
    <property type="component" value="Unassembled WGS sequence"/>
</dbReference>
<evidence type="ECO:0000256" key="2">
    <source>
        <dbReference type="ARBA" id="ARBA00002695"/>
    </source>
</evidence>
<dbReference type="AlphaFoldDB" id="A0A3M0CVU7"/>
<evidence type="ECO:0000313" key="13">
    <source>
        <dbReference type="Proteomes" id="UP000271227"/>
    </source>
</evidence>
<dbReference type="GO" id="GO:0009098">
    <property type="term" value="P:L-leucine biosynthetic process"/>
    <property type="evidence" value="ECO:0007669"/>
    <property type="project" value="UniProtKB-UniRule"/>
</dbReference>
<evidence type="ECO:0000313" key="12">
    <source>
        <dbReference type="EMBL" id="RMB07783.1"/>
    </source>
</evidence>
<protein>
    <recommendedName>
        <fullName evidence="10">3-isopropylmalate dehydratase small subunit</fullName>
        <ecNumber evidence="10">4.2.1.33</ecNumber>
    </recommendedName>
    <alternativeName>
        <fullName evidence="10">Alpha-IPM isomerase</fullName>
        <shortName evidence="10">IPMI</shortName>
    </alternativeName>
    <alternativeName>
        <fullName evidence="10">Isopropylmalate isomerase</fullName>
    </alternativeName>
</protein>
<keyword evidence="6 10" id="KW-0432">Leucine biosynthesis</keyword>
<dbReference type="UniPathway" id="UPA00048">
    <property type="reaction ID" value="UER00071"/>
</dbReference>
<dbReference type="NCBIfam" id="NF002458">
    <property type="entry name" value="PRK01641.1"/>
    <property type="match status" value="1"/>
</dbReference>
<evidence type="ECO:0000256" key="6">
    <source>
        <dbReference type="ARBA" id="ARBA00022430"/>
    </source>
</evidence>
<reference evidence="12 13" key="1">
    <citation type="submission" date="2018-10" db="EMBL/GenBank/DDBJ databases">
        <title>Genomic Encyclopedia of Archaeal and Bacterial Type Strains, Phase II (KMG-II): from individual species to whole genera.</title>
        <authorList>
            <person name="Goeker M."/>
        </authorList>
    </citation>
    <scope>NUCLEOTIDE SEQUENCE [LARGE SCALE GENOMIC DNA]</scope>
    <source>
        <strain evidence="12 13">DSM 25217</strain>
    </source>
</reference>
<comment type="similarity">
    <text evidence="4 10">Belongs to the LeuD family. LeuD type 1 subfamily.</text>
</comment>
<dbReference type="NCBIfam" id="TIGR00171">
    <property type="entry name" value="leuD"/>
    <property type="match status" value="1"/>
</dbReference>
<evidence type="ECO:0000259" key="11">
    <source>
        <dbReference type="Pfam" id="PF00694"/>
    </source>
</evidence>
<dbReference type="PANTHER" id="PTHR43345:SF5">
    <property type="entry name" value="3-ISOPROPYLMALATE DEHYDRATASE SMALL SUBUNIT"/>
    <property type="match status" value="1"/>
</dbReference>
<evidence type="ECO:0000256" key="4">
    <source>
        <dbReference type="ARBA" id="ARBA00009845"/>
    </source>
</evidence>
<proteinExistence type="inferred from homology"/>
<dbReference type="GO" id="GO:0003861">
    <property type="term" value="F:3-isopropylmalate dehydratase activity"/>
    <property type="evidence" value="ECO:0007669"/>
    <property type="project" value="UniProtKB-UniRule"/>
</dbReference>
<evidence type="ECO:0000256" key="10">
    <source>
        <dbReference type="HAMAP-Rule" id="MF_01031"/>
    </source>
</evidence>
<evidence type="ECO:0000256" key="1">
    <source>
        <dbReference type="ARBA" id="ARBA00000491"/>
    </source>
</evidence>
<keyword evidence="9 10" id="KW-0100">Branched-chain amino acid biosynthesis</keyword>
<organism evidence="12 13">
    <name type="scientific">Eilatimonas milleporae</name>
    <dbReference type="NCBI Taxonomy" id="911205"/>
    <lineage>
        <taxon>Bacteria</taxon>
        <taxon>Pseudomonadati</taxon>
        <taxon>Pseudomonadota</taxon>
        <taxon>Alphaproteobacteria</taxon>
        <taxon>Kordiimonadales</taxon>
        <taxon>Kordiimonadaceae</taxon>
        <taxon>Eilatimonas</taxon>
    </lineage>
</organism>
<evidence type="ECO:0000256" key="3">
    <source>
        <dbReference type="ARBA" id="ARBA00004729"/>
    </source>
</evidence>
<comment type="pathway">
    <text evidence="3 10">Amino-acid biosynthesis; L-leucine biosynthesis; L-leucine from 3-methyl-2-oxobutanoate: step 2/4.</text>
</comment>
<comment type="caution">
    <text evidence="12">The sequence shown here is derived from an EMBL/GenBank/DDBJ whole genome shotgun (WGS) entry which is preliminary data.</text>
</comment>
<sequence>MQAFTTLTSIATPFPNVNVDTDIIVPARHLKTIKRTGLGRFAFESLRYGADGALHGEAVFDRAPYNTAEILLTGANFGCGSSREHAPWAIRDMGYRAIIGPSFADIFAGNCVKNGILTVVLPQDQVDALMAEGDAARPVTIDLPAQEVRTQGGVVYPFDYTAEHKRMLVEGLDEIGQTLTREEAISAFEEKQKHMLPWLYRHHGTSRPASGGTA</sequence>
<dbReference type="Gene3D" id="3.20.19.10">
    <property type="entry name" value="Aconitase, domain 4"/>
    <property type="match status" value="1"/>
</dbReference>
<dbReference type="SUPFAM" id="SSF52016">
    <property type="entry name" value="LeuD/IlvD-like"/>
    <property type="match status" value="1"/>
</dbReference>
<keyword evidence="7 10" id="KW-0028">Amino-acid biosynthesis</keyword>
<dbReference type="InterPro" id="IPR000573">
    <property type="entry name" value="AconitaseA/IPMdHydase_ssu_swvl"/>
</dbReference>
<comment type="catalytic activity">
    <reaction evidence="1 10">
        <text>(2R,3S)-3-isopropylmalate = (2S)-2-isopropylmalate</text>
        <dbReference type="Rhea" id="RHEA:32287"/>
        <dbReference type="ChEBI" id="CHEBI:1178"/>
        <dbReference type="ChEBI" id="CHEBI:35121"/>
        <dbReference type="EC" id="4.2.1.33"/>
    </reaction>
</comment>
<name>A0A3M0CVU7_9PROT</name>
<comment type="function">
    <text evidence="2 10">Catalyzes the isomerization between 2-isopropylmalate and 3-isopropylmalate, via the formation of 2-isopropylmaleate.</text>
</comment>
<gene>
    <name evidence="10" type="primary">leuD</name>
    <name evidence="12" type="ORF">BXY39_1874</name>
</gene>
<dbReference type="EC" id="4.2.1.33" evidence="10"/>
<keyword evidence="13" id="KW-1185">Reference proteome</keyword>
<dbReference type="InterPro" id="IPR004431">
    <property type="entry name" value="3-IsopropMal_deHydase_ssu"/>
</dbReference>
<dbReference type="RefSeq" id="WP_121938573.1">
    <property type="nucleotide sequence ID" value="NZ_REFR01000011.1"/>
</dbReference>
<dbReference type="HAMAP" id="MF_01031">
    <property type="entry name" value="LeuD_type1"/>
    <property type="match status" value="1"/>
</dbReference>
<evidence type="ECO:0000256" key="9">
    <source>
        <dbReference type="ARBA" id="ARBA00023304"/>
    </source>
</evidence>
<dbReference type="EMBL" id="REFR01000011">
    <property type="protein sequence ID" value="RMB07783.1"/>
    <property type="molecule type" value="Genomic_DNA"/>
</dbReference>